<keyword evidence="6" id="KW-1185">Reference proteome</keyword>
<feature type="domain" description="Ribosome maturation factor RimP N-terminal" evidence="4">
    <location>
        <begin position="18"/>
        <end position="89"/>
    </location>
</feature>
<reference evidence="5 6" key="1">
    <citation type="submission" date="2022-06" db="EMBL/GenBank/DDBJ databases">
        <title>Isolation of gut microbiota from human fecal samples.</title>
        <authorList>
            <person name="Pamer E.G."/>
            <person name="Barat B."/>
            <person name="Waligurski E."/>
            <person name="Medina S."/>
            <person name="Paddock L."/>
            <person name="Mostad J."/>
        </authorList>
    </citation>
    <scope>NUCLEOTIDE SEQUENCE [LARGE SCALE GENOMIC DNA]</scope>
    <source>
        <strain evidence="5 6">DFI.9.73</strain>
    </source>
</reference>
<sequence length="164" mass="18457">MSPETKKKGGVAERVREMAEPLARELGLSIWDVQFLKEGADWFLRIFIDKEDGVGIDDCVDMTHAIDPVLDREDPIPQEYTLEVSSPGINRKLVKPEHFAAFLGAPVQVKLIRPLEDGSRLLQGVLLRAEENGEFEVQLDEETSCTLQKKECSSVNLLEDDFSE</sequence>
<comment type="caution">
    <text evidence="5">The sequence shown here is derived from an EMBL/GenBank/DDBJ whole genome shotgun (WGS) entry which is preliminary data.</text>
</comment>
<protein>
    <recommendedName>
        <fullName evidence="3">Ribosome maturation factor RimP</fullName>
    </recommendedName>
</protein>
<keyword evidence="2 3" id="KW-0690">Ribosome biogenesis</keyword>
<comment type="similarity">
    <text evidence="3">Belongs to the RimP family.</text>
</comment>
<accession>A0ABT1S4Q6</accession>
<name>A0ABT1S4Q6_9FIRM</name>
<dbReference type="InterPro" id="IPR028998">
    <property type="entry name" value="RimP_C"/>
</dbReference>
<gene>
    <name evidence="3" type="primary">rimP</name>
    <name evidence="5" type="ORF">NE695_16445</name>
</gene>
<dbReference type="Gene3D" id="3.30.300.70">
    <property type="entry name" value="RimP-like superfamily, N-terminal"/>
    <property type="match status" value="1"/>
</dbReference>
<keyword evidence="1 3" id="KW-0963">Cytoplasm</keyword>
<evidence type="ECO:0000313" key="6">
    <source>
        <dbReference type="Proteomes" id="UP001524473"/>
    </source>
</evidence>
<evidence type="ECO:0000259" key="4">
    <source>
        <dbReference type="Pfam" id="PF02576"/>
    </source>
</evidence>
<dbReference type="InterPro" id="IPR028989">
    <property type="entry name" value="RimP_N"/>
</dbReference>
<evidence type="ECO:0000256" key="3">
    <source>
        <dbReference type="HAMAP-Rule" id="MF_01077"/>
    </source>
</evidence>
<dbReference type="HAMAP" id="MF_01077">
    <property type="entry name" value="RimP"/>
    <property type="match status" value="1"/>
</dbReference>
<dbReference type="Pfam" id="PF02576">
    <property type="entry name" value="RimP_N"/>
    <property type="match status" value="1"/>
</dbReference>
<comment type="function">
    <text evidence="3">Required for maturation of 30S ribosomal subunits.</text>
</comment>
<dbReference type="EMBL" id="JANFZH010000052">
    <property type="protein sequence ID" value="MCQ4841500.1"/>
    <property type="molecule type" value="Genomic_DNA"/>
</dbReference>
<dbReference type="InterPro" id="IPR035956">
    <property type="entry name" value="RimP_N_sf"/>
</dbReference>
<dbReference type="PANTHER" id="PTHR33867">
    <property type="entry name" value="RIBOSOME MATURATION FACTOR RIMP"/>
    <property type="match status" value="1"/>
</dbReference>
<dbReference type="RefSeq" id="WP_242871065.1">
    <property type="nucleotide sequence ID" value="NZ_CABKVV010000011.1"/>
</dbReference>
<dbReference type="InterPro" id="IPR036847">
    <property type="entry name" value="RimP_C_sf"/>
</dbReference>
<dbReference type="PANTHER" id="PTHR33867:SF1">
    <property type="entry name" value="RIBOSOME MATURATION FACTOR RIMP"/>
    <property type="match status" value="1"/>
</dbReference>
<dbReference type="InterPro" id="IPR003728">
    <property type="entry name" value="Ribosome_maturation_RimP"/>
</dbReference>
<evidence type="ECO:0000256" key="2">
    <source>
        <dbReference type="ARBA" id="ARBA00022517"/>
    </source>
</evidence>
<dbReference type="CDD" id="cd01734">
    <property type="entry name" value="YlxS_C"/>
    <property type="match status" value="1"/>
</dbReference>
<proteinExistence type="inferred from homology"/>
<comment type="subcellular location">
    <subcellularLocation>
        <location evidence="3">Cytoplasm</location>
    </subcellularLocation>
</comment>
<organism evidence="5 6">
    <name type="scientific">Neglectibacter timonensis</name>
    <dbReference type="NCBI Taxonomy" id="1776382"/>
    <lineage>
        <taxon>Bacteria</taxon>
        <taxon>Bacillati</taxon>
        <taxon>Bacillota</taxon>
        <taxon>Clostridia</taxon>
        <taxon>Eubacteriales</taxon>
        <taxon>Oscillospiraceae</taxon>
        <taxon>Neglectibacter</taxon>
    </lineage>
</organism>
<dbReference type="GeneID" id="90531364"/>
<dbReference type="SUPFAM" id="SSF75420">
    <property type="entry name" value="YhbC-like, N-terminal domain"/>
    <property type="match status" value="1"/>
</dbReference>
<dbReference type="SUPFAM" id="SSF74942">
    <property type="entry name" value="YhbC-like, C-terminal domain"/>
    <property type="match status" value="1"/>
</dbReference>
<evidence type="ECO:0000256" key="1">
    <source>
        <dbReference type="ARBA" id="ARBA00022490"/>
    </source>
</evidence>
<dbReference type="Proteomes" id="UP001524473">
    <property type="component" value="Unassembled WGS sequence"/>
</dbReference>
<evidence type="ECO:0000313" key="5">
    <source>
        <dbReference type="EMBL" id="MCQ4841500.1"/>
    </source>
</evidence>